<organism evidence="3 4">
    <name type="scientific">Metallumcola ferriviriculae</name>
    <dbReference type="NCBI Taxonomy" id="3039180"/>
    <lineage>
        <taxon>Bacteria</taxon>
        <taxon>Bacillati</taxon>
        <taxon>Bacillota</taxon>
        <taxon>Clostridia</taxon>
        <taxon>Neomoorellales</taxon>
        <taxon>Desulfitibacteraceae</taxon>
        <taxon>Metallumcola</taxon>
    </lineage>
</organism>
<dbReference type="CDD" id="cd22786">
    <property type="entry name" value="DPBB_YuiC-like"/>
    <property type="match status" value="1"/>
</dbReference>
<dbReference type="Gene3D" id="2.20.230.10">
    <property type="entry name" value="Resuscitation-promoting factor rpfb"/>
    <property type="match status" value="1"/>
</dbReference>
<evidence type="ECO:0000313" key="3">
    <source>
        <dbReference type="EMBL" id="WRO20505.1"/>
    </source>
</evidence>
<dbReference type="PANTHER" id="PTHR39160">
    <property type="entry name" value="CELL WALL-BINDING PROTEIN YOCH"/>
    <property type="match status" value="1"/>
</dbReference>
<dbReference type="InterPro" id="IPR010611">
    <property type="entry name" value="3D_dom"/>
</dbReference>
<gene>
    <name evidence="3" type="ORF">MFMK1_000276</name>
</gene>
<dbReference type="InterPro" id="IPR051933">
    <property type="entry name" value="Resuscitation_pf_RpfB"/>
</dbReference>
<dbReference type="InterPro" id="IPR036908">
    <property type="entry name" value="RlpA-like_sf"/>
</dbReference>
<dbReference type="Pfam" id="PF06725">
    <property type="entry name" value="3D"/>
    <property type="match status" value="1"/>
</dbReference>
<accession>A0AAU0UJT7</accession>
<dbReference type="Pfam" id="PF03990">
    <property type="entry name" value="DUF348"/>
    <property type="match status" value="2"/>
</dbReference>
<keyword evidence="1" id="KW-0732">Signal</keyword>
<evidence type="ECO:0000259" key="2">
    <source>
        <dbReference type="PROSITE" id="PS51109"/>
    </source>
</evidence>
<dbReference type="Pfam" id="PF07501">
    <property type="entry name" value="G5"/>
    <property type="match status" value="1"/>
</dbReference>
<dbReference type="RefSeq" id="WP_366923399.1">
    <property type="nucleotide sequence ID" value="NZ_CP121694.1"/>
</dbReference>
<keyword evidence="4" id="KW-1185">Reference proteome</keyword>
<protein>
    <submittedName>
        <fullName evidence="3">Ubiquitin-like domain-containing protein</fullName>
    </submittedName>
</protein>
<dbReference type="Gene3D" id="2.40.40.10">
    <property type="entry name" value="RlpA-like domain"/>
    <property type="match status" value="1"/>
</dbReference>
<dbReference type="AlphaFoldDB" id="A0AAU0UJT7"/>
<dbReference type="GO" id="GO:0009254">
    <property type="term" value="P:peptidoglycan turnover"/>
    <property type="evidence" value="ECO:0007669"/>
    <property type="project" value="InterPro"/>
</dbReference>
<feature type="domain" description="G5" evidence="2">
    <location>
        <begin position="146"/>
        <end position="226"/>
    </location>
</feature>
<reference evidence="3 4" key="1">
    <citation type="submission" date="2023-04" db="EMBL/GenBank/DDBJ databases">
        <authorList>
            <person name="Hsu D."/>
        </authorList>
    </citation>
    <scope>NUCLEOTIDE SEQUENCE [LARGE SCALE GENOMIC DNA]</scope>
    <source>
        <strain evidence="3 4">MK1</strain>
    </source>
</reference>
<dbReference type="SMART" id="SM01208">
    <property type="entry name" value="G5"/>
    <property type="match status" value="1"/>
</dbReference>
<dbReference type="PROSITE" id="PS51109">
    <property type="entry name" value="G5"/>
    <property type="match status" value="1"/>
</dbReference>
<evidence type="ECO:0000256" key="1">
    <source>
        <dbReference type="ARBA" id="ARBA00022729"/>
    </source>
</evidence>
<dbReference type="GO" id="GO:0019867">
    <property type="term" value="C:outer membrane"/>
    <property type="evidence" value="ECO:0007669"/>
    <property type="project" value="InterPro"/>
</dbReference>
<evidence type="ECO:0000313" key="4">
    <source>
        <dbReference type="Proteomes" id="UP001329915"/>
    </source>
</evidence>
<dbReference type="KEGG" id="dbc:MFMK1_000276"/>
<dbReference type="SUPFAM" id="SSF50685">
    <property type="entry name" value="Barwin-like endoglucanases"/>
    <property type="match status" value="1"/>
</dbReference>
<sequence length="325" mass="36334">MLENKSNKTRRWKRFILVTSALLVLMVGFAYGIAVKSVTMVDGERTITIKTLHKTVGEVLAQAGIRLNRADKVIPGLNAEAVNGMNIEVVRAYRVKVISDGEEKNVITVPDTVEQVLAKAGVRLGQQDKVFPNLSEIVRPDDAIRVVRVESKEISREKEIPFSIVRKDDRSLERGLRRIIQQGEPGKEKVITKITYEDGVEIKREIAATETLKEPRNQVVALGTIANYSRGSRNFRFDRAVEVAATGYTHTGNRTYTGVYPEVGTVAVDPRVIPLGTKLYVEGYGYAKAEDIGSAIKGQRIDLFFDTKKDALSWGRRRTKVYVLE</sequence>
<dbReference type="EMBL" id="CP121694">
    <property type="protein sequence ID" value="WRO20505.1"/>
    <property type="molecule type" value="Genomic_DNA"/>
</dbReference>
<dbReference type="InterPro" id="IPR011098">
    <property type="entry name" value="G5_dom"/>
</dbReference>
<name>A0AAU0UJT7_9FIRM</name>
<dbReference type="Proteomes" id="UP001329915">
    <property type="component" value="Chromosome"/>
</dbReference>
<dbReference type="PANTHER" id="PTHR39160:SF4">
    <property type="entry name" value="RESUSCITATION-PROMOTING FACTOR RPFB"/>
    <property type="match status" value="1"/>
</dbReference>
<proteinExistence type="predicted"/>
<dbReference type="InterPro" id="IPR007137">
    <property type="entry name" value="DUF348"/>
</dbReference>
<dbReference type="GO" id="GO:0004553">
    <property type="term" value="F:hydrolase activity, hydrolyzing O-glycosyl compounds"/>
    <property type="evidence" value="ECO:0007669"/>
    <property type="project" value="InterPro"/>
</dbReference>